<dbReference type="InterPro" id="IPR000595">
    <property type="entry name" value="cNMP-bd_dom"/>
</dbReference>
<feature type="domain" description="HTH crp-type" evidence="5">
    <location>
        <begin position="144"/>
        <end position="211"/>
    </location>
</feature>
<dbReference type="Proteomes" id="UP000464915">
    <property type="component" value="Chromosome"/>
</dbReference>
<reference evidence="6 7" key="1">
    <citation type="submission" date="2019-12" db="EMBL/GenBank/DDBJ databases">
        <title>Complete Genome Sequences of Lactobacillus strains, C25 and P38, Isolated from Chicken Cecum.</title>
        <authorList>
            <person name="Hassan H.M."/>
            <person name="Mendoza M."/>
            <person name="Rezvani M."/>
            <person name="Koci M.D."/>
            <person name="Dickey A.N."/>
            <person name="Scholl E.H."/>
        </authorList>
    </citation>
    <scope>NUCLEOTIDE SEQUENCE [LARGE SCALE GENOMIC DNA]</scope>
    <source>
        <strain evidence="6 7">C25</strain>
    </source>
</reference>
<dbReference type="PANTHER" id="PTHR24567">
    <property type="entry name" value="CRP FAMILY TRANSCRIPTIONAL REGULATORY PROTEIN"/>
    <property type="match status" value="1"/>
</dbReference>
<dbReference type="SMART" id="SM00419">
    <property type="entry name" value="HTH_CRP"/>
    <property type="match status" value="1"/>
</dbReference>
<dbReference type="GO" id="GO:0005829">
    <property type="term" value="C:cytosol"/>
    <property type="evidence" value="ECO:0007669"/>
    <property type="project" value="TreeGrafter"/>
</dbReference>
<dbReference type="GO" id="GO:0003700">
    <property type="term" value="F:DNA-binding transcription factor activity"/>
    <property type="evidence" value="ECO:0007669"/>
    <property type="project" value="TreeGrafter"/>
</dbReference>
<dbReference type="InterPro" id="IPR018490">
    <property type="entry name" value="cNMP-bd_dom_sf"/>
</dbReference>
<dbReference type="AlphaFoldDB" id="A0AB37DGG4"/>
<dbReference type="SUPFAM" id="SSF51206">
    <property type="entry name" value="cAMP-binding domain-like"/>
    <property type="match status" value="1"/>
</dbReference>
<keyword evidence="1" id="KW-0805">Transcription regulation</keyword>
<evidence type="ECO:0000313" key="7">
    <source>
        <dbReference type="Proteomes" id="UP000464915"/>
    </source>
</evidence>
<dbReference type="InterPro" id="IPR050397">
    <property type="entry name" value="Env_Response_Regulators"/>
</dbReference>
<dbReference type="CDD" id="cd00038">
    <property type="entry name" value="CAP_ED"/>
    <property type="match status" value="1"/>
</dbReference>
<dbReference type="GO" id="GO:0003677">
    <property type="term" value="F:DNA binding"/>
    <property type="evidence" value="ECO:0007669"/>
    <property type="project" value="UniProtKB-KW"/>
</dbReference>
<dbReference type="Gene3D" id="1.10.10.10">
    <property type="entry name" value="Winged helix-like DNA-binding domain superfamily/Winged helix DNA-binding domain"/>
    <property type="match status" value="1"/>
</dbReference>
<dbReference type="Pfam" id="PF13545">
    <property type="entry name" value="HTH_Crp_2"/>
    <property type="match status" value="1"/>
</dbReference>
<evidence type="ECO:0000259" key="4">
    <source>
        <dbReference type="PROSITE" id="PS50042"/>
    </source>
</evidence>
<dbReference type="RefSeq" id="WP_065990594.1">
    <property type="nucleotide sequence ID" value="NZ_CP047142.1"/>
</dbReference>
<protein>
    <submittedName>
        <fullName evidence="6">Cyclic nucleotide-binding domain-containing protein</fullName>
    </submittedName>
</protein>
<dbReference type="PANTHER" id="PTHR24567:SF26">
    <property type="entry name" value="REGULATORY PROTEIN YEIL"/>
    <property type="match status" value="1"/>
</dbReference>
<proteinExistence type="predicted"/>
<dbReference type="Gene3D" id="2.60.120.10">
    <property type="entry name" value="Jelly Rolls"/>
    <property type="match status" value="1"/>
</dbReference>
<sequence length="211" mass="24423">MADLCVNLVPLFNALPQDEKMQIEKLVQHKNYQKGEVIIDPTINDNLVIIADGNAKQYTLDENGYENVLQILHTGDYIGEDWLLGQENINNYLEATEHSEICLLKRQDLLKLMHKQPGLSIRLLELNIVKVSEMQKQIHLLALPKVEDRLLKYLQTYADEIGKNNFTLPLKMKDLALYLGTTPETLSRKFALLEKQGQLKRQLRRIELFEN</sequence>
<evidence type="ECO:0000256" key="1">
    <source>
        <dbReference type="ARBA" id="ARBA00023015"/>
    </source>
</evidence>
<evidence type="ECO:0000256" key="3">
    <source>
        <dbReference type="ARBA" id="ARBA00023163"/>
    </source>
</evidence>
<dbReference type="InterPro" id="IPR036390">
    <property type="entry name" value="WH_DNA-bd_sf"/>
</dbReference>
<dbReference type="PROSITE" id="PS51063">
    <property type="entry name" value="HTH_CRP_2"/>
    <property type="match status" value="1"/>
</dbReference>
<dbReference type="SUPFAM" id="SSF46785">
    <property type="entry name" value="Winged helix' DNA-binding domain"/>
    <property type="match status" value="1"/>
</dbReference>
<accession>A0AB37DGG4</accession>
<dbReference type="InterPro" id="IPR012318">
    <property type="entry name" value="HTH_CRP"/>
</dbReference>
<feature type="domain" description="Cyclic nucleotide-binding" evidence="4">
    <location>
        <begin position="11"/>
        <end position="113"/>
    </location>
</feature>
<organism evidence="6 7">
    <name type="scientific">Lactobacillus crispatus</name>
    <dbReference type="NCBI Taxonomy" id="47770"/>
    <lineage>
        <taxon>Bacteria</taxon>
        <taxon>Bacillati</taxon>
        <taxon>Bacillota</taxon>
        <taxon>Bacilli</taxon>
        <taxon>Lactobacillales</taxon>
        <taxon>Lactobacillaceae</taxon>
        <taxon>Lactobacillus</taxon>
    </lineage>
</organism>
<dbReference type="EMBL" id="CP047142">
    <property type="protein sequence ID" value="QHQ67918.1"/>
    <property type="molecule type" value="Genomic_DNA"/>
</dbReference>
<dbReference type="SMART" id="SM00100">
    <property type="entry name" value="cNMP"/>
    <property type="match status" value="1"/>
</dbReference>
<keyword evidence="3" id="KW-0804">Transcription</keyword>
<dbReference type="PROSITE" id="PS50042">
    <property type="entry name" value="CNMP_BINDING_3"/>
    <property type="match status" value="1"/>
</dbReference>
<gene>
    <name evidence="6" type="ORF">GSR61_04750</name>
</gene>
<dbReference type="InterPro" id="IPR036388">
    <property type="entry name" value="WH-like_DNA-bd_sf"/>
</dbReference>
<evidence type="ECO:0000313" key="6">
    <source>
        <dbReference type="EMBL" id="QHQ67918.1"/>
    </source>
</evidence>
<dbReference type="PRINTS" id="PR00034">
    <property type="entry name" value="HTHCRP"/>
</dbReference>
<dbReference type="InterPro" id="IPR014710">
    <property type="entry name" value="RmlC-like_jellyroll"/>
</dbReference>
<evidence type="ECO:0000259" key="5">
    <source>
        <dbReference type="PROSITE" id="PS51063"/>
    </source>
</evidence>
<name>A0AB37DGG4_9LACO</name>
<evidence type="ECO:0000256" key="2">
    <source>
        <dbReference type="ARBA" id="ARBA00023125"/>
    </source>
</evidence>
<dbReference type="Pfam" id="PF00027">
    <property type="entry name" value="cNMP_binding"/>
    <property type="match status" value="1"/>
</dbReference>
<keyword evidence="2" id="KW-0238">DNA-binding</keyword>